<gene>
    <name evidence="8" type="primary">yfiY_1</name>
    <name evidence="8" type="ORF">Csp1_00660</name>
</gene>
<dbReference type="RefSeq" id="WP_110480764.1">
    <property type="nucleotide sequence ID" value="NZ_CP024988.1"/>
</dbReference>
<accession>A0A2Z3YTV2</accession>
<evidence type="ECO:0000313" key="8">
    <source>
        <dbReference type="EMBL" id="AWT24903.1"/>
    </source>
</evidence>
<proteinExistence type="inferred from homology"/>
<dbReference type="InterPro" id="IPR002491">
    <property type="entry name" value="ABC_transptr_periplasmic_BD"/>
</dbReference>
<organism evidence="8 9">
    <name type="scientific">Corynebacterium provencense</name>
    <dbReference type="NCBI Taxonomy" id="1737425"/>
    <lineage>
        <taxon>Bacteria</taxon>
        <taxon>Bacillati</taxon>
        <taxon>Actinomycetota</taxon>
        <taxon>Actinomycetes</taxon>
        <taxon>Mycobacteriales</taxon>
        <taxon>Corynebacteriaceae</taxon>
        <taxon>Corynebacterium</taxon>
    </lineage>
</organism>
<feature type="signal peptide" evidence="6">
    <location>
        <begin position="1"/>
        <end position="27"/>
    </location>
</feature>
<keyword evidence="3" id="KW-0813">Transport</keyword>
<dbReference type="GO" id="GO:1901678">
    <property type="term" value="P:iron coordination entity transport"/>
    <property type="evidence" value="ECO:0007669"/>
    <property type="project" value="UniProtKB-ARBA"/>
</dbReference>
<evidence type="ECO:0000256" key="6">
    <source>
        <dbReference type="SAM" id="SignalP"/>
    </source>
</evidence>
<dbReference type="SUPFAM" id="SSF53807">
    <property type="entry name" value="Helical backbone' metal receptor"/>
    <property type="match status" value="1"/>
</dbReference>
<keyword evidence="9" id="KW-1185">Reference proteome</keyword>
<dbReference type="STRING" id="1737425.GCA_900049755_01861"/>
<dbReference type="KEGG" id="cpre:Csp1_00660"/>
<keyword evidence="8" id="KW-0449">Lipoprotein</keyword>
<name>A0A2Z3YTV2_9CORY</name>
<reference evidence="9" key="1">
    <citation type="submission" date="2017-11" db="EMBL/GenBank/DDBJ databases">
        <title>Otitis media/interna in a cat caused by the recently described species Corynebacterium provencense.</title>
        <authorList>
            <person name="Kittl S."/>
            <person name="Brodard I."/>
            <person name="Rychener L."/>
            <person name="Jores J."/>
            <person name="Roosje P."/>
            <person name="Gobeli Brawand S."/>
        </authorList>
    </citation>
    <scope>NUCLEOTIDE SEQUENCE [LARGE SCALE GENOMIC DNA]</scope>
    <source>
        <strain evidence="9">17KM38</strain>
    </source>
</reference>
<protein>
    <submittedName>
        <fullName evidence="8">Putative siderophore-binding lipoprotein YfiY</fullName>
    </submittedName>
</protein>
<dbReference type="PANTHER" id="PTHR30532:SF24">
    <property type="entry name" value="FERRIC ENTEROBACTIN-BINDING PERIPLASMIC PROTEIN FEPB"/>
    <property type="match status" value="1"/>
</dbReference>
<feature type="region of interest" description="Disordered" evidence="5">
    <location>
        <begin position="28"/>
        <end position="51"/>
    </location>
</feature>
<dbReference type="Pfam" id="PF01497">
    <property type="entry name" value="Peripla_BP_2"/>
    <property type="match status" value="1"/>
</dbReference>
<sequence>MKLSGGIARTMSAVTALACAVTLAACSGDTDNPDSSGSSGDNGGGDNGTVAVAHAYGTTDVPTNPDRVLSFSQNWTDAFAELGSPVDVQVVNSTAKEGAPWSPDAAGETVDVTATSADLITTMGMEAIAQKDPDVIFAGYVPDRETYDALNAVAPTVATVGDGKIDDWRKVTTTAGDILGEKDKASELVSSVDADMDATKNSYPALQGSTFAYAAYRAQAFSVITSPQDAANVFFTDLGMVSPADQLSGTETARGVSVSAENLDTLDVDLLALWLTGDKPETLAGWADLRAVKRGSVAELDTAAATALAGPTVRSIPWILDQLDPYFAALQNGAGNE</sequence>
<evidence type="ECO:0000256" key="3">
    <source>
        <dbReference type="ARBA" id="ARBA00022448"/>
    </source>
</evidence>
<keyword evidence="4 6" id="KW-0732">Signal</keyword>
<dbReference type="EMBL" id="CP024988">
    <property type="protein sequence ID" value="AWT24903.1"/>
    <property type="molecule type" value="Genomic_DNA"/>
</dbReference>
<dbReference type="OrthoDB" id="1846031at2"/>
<dbReference type="PROSITE" id="PS50983">
    <property type="entry name" value="FE_B12_PBP"/>
    <property type="match status" value="1"/>
</dbReference>
<evidence type="ECO:0000256" key="2">
    <source>
        <dbReference type="ARBA" id="ARBA00008814"/>
    </source>
</evidence>
<dbReference type="PROSITE" id="PS51257">
    <property type="entry name" value="PROKAR_LIPOPROTEIN"/>
    <property type="match status" value="1"/>
</dbReference>
<dbReference type="PANTHER" id="PTHR30532">
    <property type="entry name" value="IRON III DICITRATE-BINDING PERIPLASMIC PROTEIN"/>
    <property type="match status" value="1"/>
</dbReference>
<evidence type="ECO:0000256" key="1">
    <source>
        <dbReference type="ARBA" id="ARBA00004196"/>
    </source>
</evidence>
<evidence type="ECO:0000313" key="9">
    <source>
        <dbReference type="Proteomes" id="UP000247696"/>
    </source>
</evidence>
<dbReference type="Gene3D" id="3.40.50.1980">
    <property type="entry name" value="Nitrogenase molybdenum iron protein domain"/>
    <property type="match status" value="2"/>
</dbReference>
<evidence type="ECO:0000259" key="7">
    <source>
        <dbReference type="PROSITE" id="PS50983"/>
    </source>
</evidence>
<evidence type="ECO:0000256" key="4">
    <source>
        <dbReference type="ARBA" id="ARBA00022729"/>
    </source>
</evidence>
<dbReference type="AlphaFoldDB" id="A0A2Z3YTV2"/>
<feature type="chain" id="PRO_5039061003" evidence="6">
    <location>
        <begin position="28"/>
        <end position="337"/>
    </location>
</feature>
<dbReference type="Proteomes" id="UP000247696">
    <property type="component" value="Chromosome"/>
</dbReference>
<evidence type="ECO:0000256" key="5">
    <source>
        <dbReference type="SAM" id="MobiDB-lite"/>
    </source>
</evidence>
<comment type="similarity">
    <text evidence="2">Belongs to the bacterial solute-binding protein 8 family.</text>
</comment>
<dbReference type="GO" id="GO:0030288">
    <property type="term" value="C:outer membrane-bounded periplasmic space"/>
    <property type="evidence" value="ECO:0007669"/>
    <property type="project" value="TreeGrafter"/>
</dbReference>
<dbReference type="InterPro" id="IPR051313">
    <property type="entry name" value="Bact_iron-sidero_bind"/>
</dbReference>
<comment type="subcellular location">
    <subcellularLocation>
        <location evidence="1">Cell envelope</location>
    </subcellularLocation>
</comment>
<feature type="domain" description="Fe/B12 periplasmic-binding" evidence="7">
    <location>
        <begin position="67"/>
        <end position="331"/>
    </location>
</feature>
<feature type="compositionally biased region" description="Low complexity" evidence="5">
    <location>
        <begin position="28"/>
        <end position="39"/>
    </location>
</feature>